<dbReference type="Pfam" id="PF01029">
    <property type="entry name" value="NusB"/>
    <property type="match status" value="1"/>
</dbReference>
<sequence>MTRHEARECALQALCVIDVQPDLGAREAISTVVAERGFGQLPDVAYIEELVEGTRGHLDEIDALLARHMERWSPERIGRVERNVLRLATYELLYEPSLPIASAIDEAVTIAKTFATEQSGRFVNGVLAKLLPAVAEKRRAESQGSEAQPAEQGLGTRAQGGGEDGA</sequence>
<dbReference type="GO" id="GO:0005829">
    <property type="term" value="C:cytosol"/>
    <property type="evidence" value="ECO:0007669"/>
    <property type="project" value="TreeGrafter"/>
</dbReference>
<evidence type="ECO:0000256" key="6">
    <source>
        <dbReference type="HAMAP-Rule" id="MF_00073"/>
    </source>
</evidence>
<dbReference type="SUPFAM" id="SSF48013">
    <property type="entry name" value="NusB-like"/>
    <property type="match status" value="1"/>
</dbReference>
<evidence type="ECO:0000313" key="10">
    <source>
        <dbReference type="Proteomes" id="UP000186156"/>
    </source>
</evidence>
<keyword evidence="4 6" id="KW-0805">Transcription regulation</keyword>
<gene>
    <name evidence="6" type="primary">nusB</name>
    <name evidence="9" type="ORF">SAMN05421799_10268</name>
</gene>
<feature type="region of interest" description="Disordered" evidence="7">
    <location>
        <begin position="138"/>
        <end position="166"/>
    </location>
</feature>
<dbReference type="STRING" id="252246.SAMN05421799_10268"/>
<dbReference type="InterPro" id="IPR011605">
    <property type="entry name" value="NusB_fam"/>
</dbReference>
<dbReference type="Gene3D" id="1.10.940.10">
    <property type="entry name" value="NusB-like"/>
    <property type="match status" value="1"/>
</dbReference>
<comment type="function">
    <text evidence="6">Involved in transcription antitermination. Required for transcription of ribosomal RNA (rRNA) genes. Binds specifically to the boxA antiterminator sequence of the ribosomal RNA (rrn) operons.</text>
</comment>
<evidence type="ECO:0000256" key="1">
    <source>
        <dbReference type="ARBA" id="ARBA00005952"/>
    </source>
</evidence>
<name>A0A1N7KNG9_9BACL</name>
<keyword evidence="10" id="KW-1185">Reference proteome</keyword>
<keyword evidence="3 6" id="KW-0694">RNA-binding</keyword>
<dbReference type="GO" id="GO:0031564">
    <property type="term" value="P:transcription antitermination"/>
    <property type="evidence" value="ECO:0007669"/>
    <property type="project" value="UniProtKB-KW"/>
</dbReference>
<accession>A0A1N7KNG9</accession>
<keyword evidence="2 6" id="KW-0889">Transcription antitermination</keyword>
<evidence type="ECO:0000256" key="4">
    <source>
        <dbReference type="ARBA" id="ARBA00023015"/>
    </source>
</evidence>
<evidence type="ECO:0000313" key="9">
    <source>
        <dbReference type="EMBL" id="SIS63036.1"/>
    </source>
</evidence>
<comment type="similarity">
    <text evidence="1 6">Belongs to the NusB family.</text>
</comment>
<keyword evidence="5 6" id="KW-0804">Transcription</keyword>
<dbReference type="PANTHER" id="PTHR11078">
    <property type="entry name" value="N UTILIZATION SUBSTANCE PROTEIN B-RELATED"/>
    <property type="match status" value="1"/>
</dbReference>
<dbReference type="InterPro" id="IPR035926">
    <property type="entry name" value="NusB-like_sf"/>
</dbReference>
<evidence type="ECO:0000256" key="2">
    <source>
        <dbReference type="ARBA" id="ARBA00022814"/>
    </source>
</evidence>
<dbReference type="NCBIfam" id="TIGR01951">
    <property type="entry name" value="nusB"/>
    <property type="match status" value="1"/>
</dbReference>
<evidence type="ECO:0000256" key="3">
    <source>
        <dbReference type="ARBA" id="ARBA00022884"/>
    </source>
</evidence>
<dbReference type="EMBL" id="FTOO01000002">
    <property type="protein sequence ID" value="SIS63036.1"/>
    <property type="molecule type" value="Genomic_DNA"/>
</dbReference>
<dbReference type="InterPro" id="IPR006027">
    <property type="entry name" value="NusB_RsmB_TIM44"/>
</dbReference>
<dbReference type="GO" id="GO:0006353">
    <property type="term" value="P:DNA-templated transcription termination"/>
    <property type="evidence" value="ECO:0007669"/>
    <property type="project" value="UniProtKB-UniRule"/>
</dbReference>
<dbReference type="PANTHER" id="PTHR11078:SF3">
    <property type="entry name" value="ANTITERMINATION NUSB DOMAIN-CONTAINING PROTEIN"/>
    <property type="match status" value="1"/>
</dbReference>
<dbReference type="CDD" id="cd00619">
    <property type="entry name" value="Terminator_NusB"/>
    <property type="match status" value="1"/>
</dbReference>
<evidence type="ECO:0000259" key="8">
    <source>
        <dbReference type="Pfam" id="PF01029"/>
    </source>
</evidence>
<evidence type="ECO:0000256" key="5">
    <source>
        <dbReference type="ARBA" id="ARBA00023163"/>
    </source>
</evidence>
<dbReference type="Proteomes" id="UP000186156">
    <property type="component" value="Unassembled WGS sequence"/>
</dbReference>
<proteinExistence type="inferred from homology"/>
<organism evidence="9 10">
    <name type="scientific">Alicyclobacillus vulcanalis</name>
    <dbReference type="NCBI Taxonomy" id="252246"/>
    <lineage>
        <taxon>Bacteria</taxon>
        <taxon>Bacillati</taxon>
        <taxon>Bacillota</taxon>
        <taxon>Bacilli</taxon>
        <taxon>Bacillales</taxon>
        <taxon>Alicyclobacillaceae</taxon>
        <taxon>Alicyclobacillus</taxon>
    </lineage>
</organism>
<dbReference type="RefSeq" id="WP_076344841.1">
    <property type="nucleotide sequence ID" value="NZ_FTOO01000002.1"/>
</dbReference>
<reference evidence="10" key="1">
    <citation type="submission" date="2017-01" db="EMBL/GenBank/DDBJ databases">
        <authorList>
            <person name="Varghese N."/>
            <person name="Submissions S."/>
        </authorList>
    </citation>
    <scope>NUCLEOTIDE SEQUENCE [LARGE SCALE GENOMIC DNA]</scope>
    <source>
        <strain evidence="10">DSM 16176</strain>
    </source>
</reference>
<dbReference type="AlphaFoldDB" id="A0A1N7KNG9"/>
<dbReference type="HAMAP" id="MF_00073">
    <property type="entry name" value="NusB"/>
    <property type="match status" value="1"/>
</dbReference>
<dbReference type="GO" id="GO:0003723">
    <property type="term" value="F:RNA binding"/>
    <property type="evidence" value="ECO:0007669"/>
    <property type="project" value="UniProtKB-UniRule"/>
</dbReference>
<evidence type="ECO:0000256" key="7">
    <source>
        <dbReference type="SAM" id="MobiDB-lite"/>
    </source>
</evidence>
<feature type="domain" description="NusB/RsmB/TIM44" evidence="8">
    <location>
        <begin position="4"/>
        <end position="130"/>
    </location>
</feature>
<protein>
    <recommendedName>
        <fullName evidence="6">Transcription antitermination protein NusB</fullName>
    </recommendedName>
    <alternativeName>
        <fullName evidence="6">Antitermination factor NusB</fullName>
    </alternativeName>
</protein>
<dbReference type="OrthoDB" id="9811381at2"/>